<dbReference type="RefSeq" id="WP_267654315.1">
    <property type="nucleotide sequence ID" value="NZ_JAOVZR010000001.1"/>
</dbReference>
<proteinExistence type="predicted"/>
<dbReference type="EMBL" id="JAOVZR010000001">
    <property type="protein sequence ID" value="MCY0148782.1"/>
    <property type="molecule type" value="Genomic_DNA"/>
</dbReference>
<dbReference type="InterPro" id="IPR018692">
    <property type="entry name" value="DUF2189"/>
</dbReference>
<keyword evidence="1" id="KW-1133">Transmembrane helix</keyword>
<accession>A0ABT3ZAG7</accession>
<feature type="transmembrane region" description="Helical" evidence="1">
    <location>
        <begin position="65"/>
        <end position="87"/>
    </location>
</feature>
<keyword evidence="1" id="KW-0472">Membrane</keyword>
<keyword evidence="3" id="KW-1185">Reference proteome</keyword>
<comment type="caution">
    <text evidence="2">The sequence shown here is derived from an EMBL/GenBank/DDBJ whole genome shotgun (WGS) entry which is preliminary data.</text>
</comment>
<protein>
    <submittedName>
        <fullName evidence="2">DUF2189 domain-containing protein</fullName>
    </submittedName>
</protein>
<gene>
    <name evidence="2" type="ORF">OEG84_14015</name>
</gene>
<name>A0ABT3ZAG7_9HYPH</name>
<feature type="transmembrane region" description="Helical" evidence="1">
    <location>
        <begin position="118"/>
        <end position="144"/>
    </location>
</feature>
<sequence length="261" mass="28441">MTNVTSGVGSGAPPIREVSLADVSASLADGWADFRAHPGFGLFFGGIYMVGGWLILAFLNRVGAPWMIIPLAIGFPLLGPFVAVGLYEVSRRRRAGEPVTRKGVLAQVFYQRERQLGWMAFVVMFIFWVWVYQVRLLFALFLGFKSFSSWDAFVQIVLSTPEGWGFLIVGTIVGAFLACVLFSTTVIALPMLAEREVDFVTAMITSVAAVVKNPVPMLAFGFIVGLATLVALLPAFVGLLVILPVLGHATWHLYRRVSAPV</sequence>
<feature type="transmembrane region" description="Helical" evidence="1">
    <location>
        <begin position="40"/>
        <end position="59"/>
    </location>
</feature>
<evidence type="ECO:0000313" key="3">
    <source>
        <dbReference type="Proteomes" id="UP001073227"/>
    </source>
</evidence>
<feature type="transmembrane region" description="Helical" evidence="1">
    <location>
        <begin position="164"/>
        <end position="189"/>
    </location>
</feature>
<organism evidence="2 3">
    <name type="scientific">Hoeflea algicola</name>
    <dbReference type="NCBI Taxonomy" id="2983763"/>
    <lineage>
        <taxon>Bacteria</taxon>
        <taxon>Pseudomonadati</taxon>
        <taxon>Pseudomonadota</taxon>
        <taxon>Alphaproteobacteria</taxon>
        <taxon>Hyphomicrobiales</taxon>
        <taxon>Rhizobiaceae</taxon>
        <taxon>Hoeflea</taxon>
    </lineage>
</organism>
<dbReference type="Pfam" id="PF09955">
    <property type="entry name" value="DUF2189"/>
    <property type="match status" value="1"/>
</dbReference>
<feature type="transmembrane region" description="Helical" evidence="1">
    <location>
        <begin position="196"/>
        <end position="212"/>
    </location>
</feature>
<evidence type="ECO:0000256" key="1">
    <source>
        <dbReference type="SAM" id="Phobius"/>
    </source>
</evidence>
<evidence type="ECO:0000313" key="2">
    <source>
        <dbReference type="EMBL" id="MCY0148782.1"/>
    </source>
</evidence>
<keyword evidence="1" id="KW-0812">Transmembrane</keyword>
<feature type="transmembrane region" description="Helical" evidence="1">
    <location>
        <begin position="218"/>
        <end position="246"/>
    </location>
</feature>
<dbReference type="Proteomes" id="UP001073227">
    <property type="component" value="Unassembled WGS sequence"/>
</dbReference>
<reference evidence="2" key="1">
    <citation type="submission" date="2022-10" db="EMBL/GenBank/DDBJ databases">
        <title>Hoeflea sp. G2-23, isolated from marine algae.</title>
        <authorList>
            <person name="Kristyanto S."/>
            <person name="Kim J.M."/>
            <person name="Jeon C.O."/>
        </authorList>
    </citation>
    <scope>NUCLEOTIDE SEQUENCE</scope>
    <source>
        <strain evidence="2">G2-23</strain>
    </source>
</reference>